<sequence>MSQNDRTSWFIDSEGPNEEAVELAFAWVQQLGEQHEEKRDAVLAVNTKKQLDGVVSTVIGDQAAKALNKKKPVGVGEAEIQLMTKRIDPSGWQSGPVLAIYPDKDLLDKIDGMYGVTDVLVVPWSKDTVQFWIDTWGASALQSDASGDAPEIDNPVAKEAVDTLDALVNTSTGITHSSDRATCIEIFKTLHSNGISFDPEAIRAWLVAEKGWDPDYADDVKEVAEGVQTGKRFQYDSGRLSNDIMNQWKDAANVN</sequence>
<dbReference type="Proteomes" id="UP000236740">
    <property type="component" value="Unassembled WGS sequence"/>
</dbReference>
<reference evidence="2 3" key="1">
    <citation type="submission" date="2016-10" db="EMBL/GenBank/DDBJ databases">
        <authorList>
            <person name="de Groot N.N."/>
        </authorList>
    </citation>
    <scope>NUCLEOTIDE SEQUENCE [LARGE SCALE GENOMIC DNA]</scope>
    <source>
        <strain evidence="2 3">CGMCC 1.10331</strain>
    </source>
</reference>
<dbReference type="RefSeq" id="WP_089649930.1">
    <property type="nucleotide sequence ID" value="NZ_CP031314.1"/>
</dbReference>
<dbReference type="KEGG" id="hlm:DV707_18105"/>
<proteinExistence type="predicted"/>
<dbReference type="Pfam" id="PF08986">
    <property type="entry name" value="DUF1889"/>
    <property type="match status" value="1"/>
</dbReference>
<evidence type="ECO:0000313" key="1">
    <source>
        <dbReference type="EMBL" id="QCC49642.1"/>
    </source>
</evidence>
<dbReference type="Proteomes" id="UP000296733">
    <property type="component" value="Plasmid unnamed3"/>
</dbReference>
<dbReference type="InterPro" id="IPR037210">
    <property type="entry name" value="YoaC-like_sf"/>
</dbReference>
<dbReference type="InterPro" id="IPR015079">
    <property type="entry name" value="DUF1889"/>
</dbReference>
<dbReference type="GeneID" id="81211660"/>
<keyword evidence="3" id="KW-1185">Reference proteome</keyword>
<dbReference type="AlphaFoldDB" id="A0A1H6CCL6"/>
<evidence type="ECO:0000313" key="4">
    <source>
        <dbReference type="Proteomes" id="UP000296733"/>
    </source>
</evidence>
<dbReference type="Gene3D" id="1.20.1290.30">
    <property type="match status" value="1"/>
</dbReference>
<dbReference type="OrthoDB" id="350022at2157"/>
<organism evidence="2 3">
    <name type="scientific">Halobellus limi</name>
    <dbReference type="NCBI Taxonomy" id="699433"/>
    <lineage>
        <taxon>Archaea</taxon>
        <taxon>Methanobacteriati</taxon>
        <taxon>Methanobacteriota</taxon>
        <taxon>Stenosarchaea group</taxon>
        <taxon>Halobacteria</taxon>
        <taxon>Halobacteriales</taxon>
        <taxon>Haloferacaceae</taxon>
        <taxon>Halobellus</taxon>
    </lineage>
</organism>
<evidence type="ECO:0000313" key="3">
    <source>
        <dbReference type="Proteomes" id="UP000236740"/>
    </source>
</evidence>
<evidence type="ECO:0000313" key="2">
    <source>
        <dbReference type="EMBL" id="SEG70622.1"/>
    </source>
</evidence>
<dbReference type="SUPFAM" id="SSF140670">
    <property type="entry name" value="YoaC-like"/>
    <property type="match status" value="1"/>
</dbReference>
<dbReference type="EMBL" id="FNVN01000007">
    <property type="protein sequence ID" value="SEG70622.1"/>
    <property type="molecule type" value="Genomic_DNA"/>
</dbReference>
<gene>
    <name evidence="1" type="ORF">DV707_18105</name>
    <name evidence="2" type="ORF">SAMN04488133_3336</name>
</gene>
<reference evidence="1 4" key="2">
    <citation type="journal article" date="2019" name="Nat. Commun.">
        <title>A new type of DNA phosphorothioation-based antiviral system in archaea.</title>
        <authorList>
            <person name="Xiong L."/>
            <person name="Liu S."/>
            <person name="Chen S."/>
            <person name="Xiao Y."/>
            <person name="Zhu B."/>
            <person name="Gao Y."/>
            <person name="Zhang Y."/>
            <person name="Chen B."/>
            <person name="Luo J."/>
            <person name="Deng Z."/>
            <person name="Chen X."/>
            <person name="Wang L."/>
            <person name="Chen S."/>
        </authorList>
    </citation>
    <scope>NUCLEOTIDE SEQUENCE [LARGE SCALE GENOMIC DNA]</scope>
    <source>
        <strain evidence="1 4">CGMCC 1.10331</strain>
        <plasmid evidence="1 4">unnamed3</plasmid>
    </source>
</reference>
<name>A0A1H6CCL6_9EURY</name>
<dbReference type="EMBL" id="CP031314">
    <property type="protein sequence ID" value="QCC49642.1"/>
    <property type="molecule type" value="Genomic_DNA"/>
</dbReference>
<accession>A0A1H6CCL6</accession>
<protein>
    <submittedName>
        <fullName evidence="2">Uncharacterized protein</fullName>
    </submittedName>
</protein>
<geneLocation type="plasmid" evidence="1">
    <name>unnamed3</name>
</geneLocation>
<keyword evidence="1" id="KW-0614">Plasmid</keyword>